<dbReference type="Gene3D" id="3.40.50.720">
    <property type="entry name" value="NAD(P)-binding Rossmann-like Domain"/>
    <property type="match status" value="1"/>
</dbReference>
<dbReference type="STRING" id="303698.A0A1V6T879"/>
<evidence type="ECO:0000259" key="6">
    <source>
        <dbReference type="SMART" id="SM00829"/>
    </source>
</evidence>
<dbReference type="PANTHER" id="PTHR42813:SF2">
    <property type="entry name" value="DEHYDROGENASE, ZINC-CONTAINING, PUTATIVE (AFU_ORTHOLOGUE AFUA_2G02810)-RELATED"/>
    <property type="match status" value="1"/>
</dbReference>
<dbReference type="SMART" id="SM00829">
    <property type="entry name" value="PKS_ER"/>
    <property type="match status" value="1"/>
</dbReference>
<dbReference type="OrthoDB" id="442947at2759"/>
<proteinExistence type="inferred from homology"/>
<dbReference type="Gene3D" id="3.90.180.10">
    <property type="entry name" value="Medium-chain alcohol dehydrogenases, catalytic domain"/>
    <property type="match status" value="2"/>
</dbReference>
<dbReference type="PROSITE" id="PS00059">
    <property type="entry name" value="ADH_ZINC"/>
    <property type="match status" value="1"/>
</dbReference>
<evidence type="ECO:0000313" key="7">
    <source>
        <dbReference type="EMBL" id="OQE22572.1"/>
    </source>
</evidence>
<organism evidence="7 8">
    <name type="scientific">Penicillium steckii</name>
    <dbReference type="NCBI Taxonomy" id="303698"/>
    <lineage>
        <taxon>Eukaryota</taxon>
        <taxon>Fungi</taxon>
        <taxon>Dikarya</taxon>
        <taxon>Ascomycota</taxon>
        <taxon>Pezizomycotina</taxon>
        <taxon>Eurotiomycetes</taxon>
        <taxon>Eurotiomycetidae</taxon>
        <taxon>Eurotiales</taxon>
        <taxon>Aspergillaceae</taxon>
        <taxon>Penicillium</taxon>
    </lineage>
</organism>
<feature type="domain" description="Enoyl reductase (ER)" evidence="6">
    <location>
        <begin position="15"/>
        <end position="375"/>
    </location>
</feature>
<dbReference type="InterPro" id="IPR036291">
    <property type="entry name" value="NAD(P)-bd_dom_sf"/>
</dbReference>
<dbReference type="SUPFAM" id="SSF51735">
    <property type="entry name" value="NAD(P)-binding Rossmann-fold domains"/>
    <property type="match status" value="1"/>
</dbReference>
<keyword evidence="3 5" id="KW-0862">Zinc</keyword>
<evidence type="ECO:0000256" key="4">
    <source>
        <dbReference type="ARBA" id="ARBA00023002"/>
    </source>
</evidence>
<keyword evidence="4" id="KW-0560">Oxidoreductase</keyword>
<dbReference type="GO" id="GO:0016491">
    <property type="term" value="F:oxidoreductase activity"/>
    <property type="evidence" value="ECO:0007669"/>
    <property type="project" value="UniProtKB-KW"/>
</dbReference>
<dbReference type="InterPro" id="IPR013149">
    <property type="entry name" value="ADH-like_C"/>
</dbReference>
<evidence type="ECO:0000313" key="8">
    <source>
        <dbReference type="Proteomes" id="UP000191285"/>
    </source>
</evidence>
<dbReference type="InterPro" id="IPR002328">
    <property type="entry name" value="ADH_Zn_CS"/>
</dbReference>
<protein>
    <recommendedName>
        <fullName evidence="6">Enoyl reductase (ER) domain-containing protein</fullName>
    </recommendedName>
</protein>
<keyword evidence="2 5" id="KW-0479">Metal-binding</keyword>
<dbReference type="EMBL" id="MLKD01000010">
    <property type="protein sequence ID" value="OQE22572.1"/>
    <property type="molecule type" value="Genomic_DNA"/>
</dbReference>
<dbReference type="InterPro" id="IPR020843">
    <property type="entry name" value="ER"/>
</dbReference>
<comment type="caution">
    <text evidence="7">The sequence shown here is derived from an EMBL/GenBank/DDBJ whole genome shotgun (WGS) entry which is preliminary data.</text>
</comment>
<reference evidence="8" key="1">
    <citation type="journal article" date="2017" name="Nat. Microbiol.">
        <title>Global analysis of biosynthetic gene clusters reveals vast potential of secondary metabolite production in Penicillium species.</title>
        <authorList>
            <person name="Nielsen J.C."/>
            <person name="Grijseels S."/>
            <person name="Prigent S."/>
            <person name="Ji B."/>
            <person name="Dainat J."/>
            <person name="Nielsen K.F."/>
            <person name="Frisvad J.C."/>
            <person name="Workman M."/>
            <person name="Nielsen J."/>
        </authorList>
    </citation>
    <scope>NUCLEOTIDE SEQUENCE [LARGE SCALE GENOMIC DNA]</scope>
    <source>
        <strain evidence="8">IBT 24891</strain>
    </source>
</reference>
<sequence length="377" mass="41271">MSMKAVVFRGPFDVGIEQRPRSQLKDSTDAIVRVNIAGICGSELHMYRGHQQTGTGHIMGHEFVGIVEEIGSDVSSFQPGDEVVSIFSAVWGLTNRCINGTAFGTPLLDGGQAEYVRVPFADGTLQHAPTNLDRRLLIMMCDIFPTGYYGSQRAIEGLKTQYNSKLTSFTPKETHGIAQNGAEENEQNLSYFSNSAIGKIQESTIVVIGCGPVGICAIAAARWEGIKKVFAIDSVEDRLVEAASFGAIPILLGKDDPKEHIMKVTNNRGADAVVEVVGNKAALRSAFELLRPCGILSSVGFHQDELPFTALEFYQANITVNFGRVPVRTIFDDALRCLTANQDKMQNYISHELPLNEAARGYRIFEQTKARKVILKI</sequence>
<evidence type="ECO:0000256" key="5">
    <source>
        <dbReference type="RuleBase" id="RU361277"/>
    </source>
</evidence>
<gene>
    <name evidence="7" type="ORF">PENSTE_c010G08814</name>
</gene>
<keyword evidence="8" id="KW-1185">Reference proteome</keyword>
<evidence type="ECO:0000256" key="3">
    <source>
        <dbReference type="ARBA" id="ARBA00022833"/>
    </source>
</evidence>
<dbReference type="AlphaFoldDB" id="A0A1V6T879"/>
<comment type="similarity">
    <text evidence="5">Belongs to the zinc-containing alcohol dehydrogenase family.</text>
</comment>
<dbReference type="Pfam" id="PF00107">
    <property type="entry name" value="ADH_zinc_N"/>
    <property type="match status" value="1"/>
</dbReference>
<evidence type="ECO:0000256" key="2">
    <source>
        <dbReference type="ARBA" id="ARBA00022723"/>
    </source>
</evidence>
<dbReference type="PANTHER" id="PTHR42813">
    <property type="entry name" value="ZINC-TYPE ALCOHOL DEHYDROGENASE-LIKE"/>
    <property type="match status" value="1"/>
</dbReference>
<accession>A0A1V6T879</accession>
<dbReference type="InterPro" id="IPR011032">
    <property type="entry name" value="GroES-like_sf"/>
</dbReference>
<dbReference type="Proteomes" id="UP000191285">
    <property type="component" value="Unassembled WGS sequence"/>
</dbReference>
<dbReference type="Pfam" id="PF08240">
    <property type="entry name" value="ADH_N"/>
    <property type="match status" value="1"/>
</dbReference>
<dbReference type="GO" id="GO:0008270">
    <property type="term" value="F:zinc ion binding"/>
    <property type="evidence" value="ECO:0007669"/>
    <property type="project" value="InterPro"/>
</dbReference>
<name>A0A1V6T879_9EURO</name>
<dbReference type="InterPro" id="IPR013154">
    <property type="entry name" value="ADH-like_N"/>
</dbReference>
<evidence type="ECO:0000256" key="1">
    <source>
        <dbReference type="ARBA" id="ARBA00001947"/>
    </source>
</evidence>
<dbReference type="SUPFAM" id="SSF50129">
    <property type="entry name" value="GroES-like"/>
    <property type="match status" value="1"/>
</dbReference>
<comment type="cofactor">
    <cofactor evidence="1 5">
        <name>Zn(2+)</name>
        <dbReference type="ChEBI" id="CHEBI:29105"/>
    </cofactor>
</comment>